<dbReference type="AlphaFoldDB" id="G8Y160"/>
<organism evidence="3 4">
    <name type="scientific">Pichia sorbitophila (strain ATCC MYA-4447 / BCRC 22081 / CBS 7064 / NBRC 10061 / NRRL Y-12695)</name>
    <name type="common">Hybrid yeast</name>
    <dbReference type="NCBI Taxonomy" id="559304"/>
    <lineage>
        <taxon>Eukaryota</taxon>
        <taxon>Fungi</taxon>
        <taxon>Dikarya</taxon>
        <taxon>Ascomycota</taxon>
        <taxon>Saccharomycotina</taxon>
        <taxon>Pichiomycetes</taxon>
        <taxon>Debaryomycetaceae</taxon>
        <taxon>Millerozyma</taxon>
    </lineage>
</organism>
<evidence type="ECO:0000256" key="2">
    <source>
        <dbReference type="SAM" id="MobiDB-lite"/>
    </source>
</evidence>
<feature type="coiled-coil region" evidence="1">
    <location>
        <begin position="195"/>
        <end position="222"/>
    </location>
</feature>
<evidence type="ECO:0000313" key="4">
    <source>
        <dbReference type="Proteomes" id="UP000005222"/>
    </source>
</evidence>
<name>G8Y160_PICSO</name>
<keyword evidence="1" id="KW-0175">Coiled coil</keyword>
<accession>G8Y160</accession>
<dbReference type="OrthoDB" id="4083233at2759"/>
<sequence length="414" mass="48403">MTYISDSDCFDPRKLTDFLHLTADELVAHEEDISKEFSSLARQYVKSRLSRIDHMINLLGIYIKKFNDFDKTWSKIYGLEVKTLHQIRTSTEDLILSNKLMSPSSIINKLNEDENELLEILVNIQYPLELVNDFDVNDGSGFELPFKEHLDKVIRPYIHDLKSIEKERLYQSDLIDSAVATNMEVIWNQYSKGLIDYKEQLIEQTCKQLQSLNNEYQHISHNFLNQEDWKNYYRSVVRHSQMEASLTSNEDQNAANNHDKFYDTDNIYYKNNRIELTNYRRRILSQLQLFKLSQELHGSKNNPNEKHLLNSCVGLSENEIDSDLVLLRSGIENKHNMDDFVNHEIKEPQSPVKHHISEELLHSKYRKLLGLPSDQSKSIHSSDNDVDQGPLDITHFRLPSIPPLEAFPPLKNKD</sequence>
<feature type="region of interest" description="Disordered" evidence="2">
    <location>
        <begin position="373"/>
        <end position="394"/>
    </location>
</feature>
<dbReference type="EMBL" id="FO082046">
    <property type="protein sequence ID" value="CCE86563.1"/>
    <property type="molecule type" value="Genomic_DNA"/>
</dbReference>
<dbReference type="InParanoid" id="G8Y160"/>
<dbReference type="eggNOG" id="ENOG502RPU4">
    <property type="taxonomic scope" value="Eukaryota"/>
</dbReference>
<evidence type="ECO:0000256" key="1">
    <source>
        <dbReference type="SAM" id="Coils"/>
    </source>
</evidence>
<dbReference type="Proteomes" id="UP000005222">
    <property type="component" value="Chromosome N"/>
</dbReference>
<proteinExistence type="predicted"/>
<reference evidence="3 4" key="1">
    <citation type="journal article" date="2012" name="G3 (Bethesda)">
        <title>Pichia sorbitophila, an interspecies yeast hybrid reveals early steps of genome resolution following polyploidization.</title>
        <authorList>
            <person name="Leh Louis V."/>
            <person name="Despons L."/>
            <person name="Friedrich A."/>
            <person name="Martin T."/>
            <person name="Durrens P."/>
            <person name="Casaregola S."/>
            <person name="Neuveglise C."/>
            <person name="Fairhead C."/>
            <person name="Marck C."/>
            <person name="Cruz J.A."/>
            <person name="Straub M.L."/>
            <person name="Kugler V."/>
            <person name="Sacerdot C."/>
            <person name="Uzunov Z."/>
            <person name="Thierry A."/>
            <person name="Weiss S."/>
            <person name="Bleykasten C."/>
            <person name="De Montigny J."/>
            <person name="Jacques N."/>
            <person name="Jung P."/>
            <person name="Lemaire M."/>
            <person name="Mallet S."/>
            <person name="Morel G."/>
            <person name="Richard G.F."/>
            <person name="Sarkar A."/>
            <person name="Savel G."/>
            <person name="Schacherer J."/>
            <person name="Seret M.L."/>
            <person name="Talla E."/>
            <person name="Samson G."/>
            <person name="Jubin C."/>
            <person name="Poulain J."/>
            <person name="Vacherie B."/>
            <person name="Barbe V."/>
            <person name="Pelletier E."/>
            <person name="Sherman D.J."/>
            <person name="Westhof E."/>
            <person name="Weissenbach J."/>
            <person name="Baret P.V."/>
            <person name="Wincker P."/>
            <person name="Gaillardin C."/>
            <person name="Dujon B."/>
            <person name="Souciet J.L."/>
        </authorList>
    </citation>
    <scope>NUCLEOTIDE SEQUENCE [LARGE SCALE GENOMIC DNA]</scope>
    <source>
        <strain evidence="4">ATCC MYA-4447 / BCRC 22081 / CBS 7064 / NBRC 10061 / NRRL Y-12695</strain>
    </source>
</reference>
<gene>
    <name evidence="3" type="primary">Piso0_005059</name>
    <name evidence="3" type="ORF">GNLVRS01_PISO0N06965g</name>
</gene>
<evidence type="ECO:0000313" key="3">
    <source>
        <dbReference type="EMBL" id="CCE86563.1"/>
    </source>
</evidence>
<dbReference type="OMA" id="RVILWKQ"/>
<protein>
    <submittedName>
        <fullName evidence="3">Piso0_005059 protein</fullName>
    </submittedName>
</protein>
<dbReference type="HOGENOM" id="CLU_033253_0_0_1"/>
<dbReference type="STRING" id="559304.G8Y160"/>
<keyword evidence="4" id="KW-1185">Reference proteome</keyword>